<evidence type="ECO:0000256" key="1">
    <source>
        <dbReference type="SAM" id="MobiDB-lite"/>
    </source>
</evidence>
<dbReference type="EMBL" id="ASSJ01000003">
    <property type="protein sequence ID" value="ERN43073.1"/>
    <property type="molecule type" value="Genomic_DNA"/>
</dbReference>
<keyword evidence="3" id="KW-1185">Reference proteome</keyword>
<accession>U5DF01</accession>
<dbReference type="AlphaFoldDB" id="U5DF01"/>
<protein>
    <recommendedName>
        <fullName evidence="4">Transposase</fullName>
    </recommendedName>
</protein>
<dbReference type="InParanoid" id="U5DF01"/>
<reference evidence="2 3" key="1">
    <citation type="submission" date="2013-05" db="EMBL/GenBank/DDBJ databases">
        <title>Draft genome sequence of Rubidibacter lacunae KORDI 51-2.</title>
        <authorList>
            <person name="Choi D.H."/>
            <person name="Noh J.H."/>
            <person name="Kwon K.-K."/>
            <person name="Lee J.-H."/>
            <person name="Ryu J.-Y."/>
        </authorList>
    </citation>
    <scope>NUCLEOTIDE SEQUENCE [LARGE SCALE GENOMIC DNA]</scope>
    <source>
        <strain evidence="2 3">KORDI 51-2</strain>
    </source>
</reference>
<name>U5DF01_9CHRO</name>
<evidence type="ECO:0000313" key="2">
    <source>
        <dbReference type="EMBL" id="ERN43073.1"/>
    </source>
</evidence>
<evidence type="ECO:0008006" key="4">
    <source>
        <dbReference type="Google" id="ProtNLM"/>
    </source>
</evidence>
<dbReference type="RefSeq" id="WP_022603818.1">
    <property type="nucleotide sequence ID" value="NZ_ASSJ01000003.1"/>
</dbReference>
<sequence>MSFTGLGIEDAVPDANTVWLLRARLKVRELTAELFVQFGEYLRQVGYQGRGGQMVDAKLVPVPKQHNRSLENQATKRGETPEQQQPKKLMQKDCEARWIRSTARVTTATRTPWEKTENTS</sequence>
<dbReference type="Proteomes" id="UP000016960">
    <property type="component" value="Unassembled WGS sequence"/>
</dbReference>
<dbReference type="eggNOG" id="COG3039">
    <property type="taxonomic scope" value="Bacteria"/>
</dbReference>
<organism evidence="2 3">
    <name type="scientific">Rubidibacter lacunae KORDI 51-2</name>
    <dbReference type="NCBI Taxonomy" id="582515"/>
    <lineage>
        <taxon>Bacteria</taxon>
        <taxon>Bacillati</taxon>
        <taxon>Cyanobacteriota</taxon>
        <taxon>Cyanophyceae</taxon>
        <taxon>Oscillatoriophycideae</taxon>
        <taxon>Chroococcales</taxon>
        <taxon>Aphanothecaceae</taxon>
        <taxon>Rubidibacter</taxon>
    </lineage>
</organism>
<gene>
    <name evidence="2" type="ORF">KR51_00001330</name>
</gene>
<evidence type="ECO:0000313" key="3">
    <source>
        <dbReference type="Proteomes" id="UP000016960"/>
    </source>
</evidence>
<dbReference type="OrthoDB" id="9774608at2"/>
<proteinExistence type="predicted"/>
<feature type="region of interest" description="Disordered" evidence="1">
    <location>
        <begin position="64"/>
        <end position="93"/>
    </location>
</feature>
<dbReference type="STRING" id="582515.KR51_00001330"/>
<comment type="caution">
    <text evidence="2">The sequence shown here is derived from an EMBL/GenBank/DDBJ whole genome shotgun (WGS) entry which is preliminary data.</text>
</comment>